<evidence type="ECO:0000256" key="1">
    <source>
        <dbReference type="SAM" id="Phobius"/>
    </source>
</evidence>
<feature type="domain" description="YcxB-like C-terminal" evidence="2">
    <location>
        <begin position="95"/>
        <end position="151"/>
    </location>
</feature>
<dbReference type="InterPro" id="IPR025588">
    <property type="entry name" value="YcxB-like_C"/>
</dbReference>
<keyword evidence="1" id="KW-0472">Membrane</keyword>
<proteinExistence type="predicted"/>
<dbReference type="EMBL" id="QRDY01000017">
    <property type="protein sequence ID" value="RED55520.1"/>
    <property type="molecule type" value="Genomic_DNA"/>
</dbReference>
<comment type="caution">
    <text evidence="3">The sequence shown here is derived from an EMBL/GenBank/DDBJ whole genome shotgun (WGS) entry which is preliminary data.</text>
</comment>
<sequence length="192" mass="22088">MGEQEKIEVELTSRDVVDFNFTYVKRNGGLWVIAFLGIGFFANFIIQLSLGRPFESYAFSIFFVLISALYPVMLYRGAVRSSQNKFLQEKKSYDFTSEGFRMDSESTTSKVLWPDVQRVIVSKKGIYLFIASNAGHLFPRRFLEGKDRIRTMVLQYTTPKSRTRGKSKLPKLLAVYLLIFLVTVGIVQFFLS</sequence>
<feature type="transmembrane region" description="Helical" evidence="1">
    <location>
        <begin position="56"/>
        <end position="75"/>
    </location>
</feature>
<dbReference type="AlphaFoldDB" id="A0A3D9I1J8"/>
<keyword evidence="1" id="KW-0812">Transmembrane</keyword>
<dbReference type="Proteomes" id="UP000256869">
    <property type="component" value="Unassembled WGS sequence"/>
</dbReference>
<gene>
    <name evidence="3" type="ORF">DFP95_11754</name>
</gene>
<reference evidence="3 4" key="1">
    <citation type="submission" date="2018-07" db="EMBL/GenBank/DDBJ databases">
        <title>Genomic Encyclopedia of Type Strains, Phase III (KMG-III): the genomes of soil and plant-associated and newly described type strains.</title>
        <authorList>
            <person name="Whitman W."/>
        </authorList>
    </citation>
    <scope>NUCLEOTIDE SEQUENCE [LARGE SCALE GENOMIC DNA]</scope>
    <source>
        <strain evidence="3 4">CECT 8236</strain>
    </source>
</reference>
<evidence type="ECO:0000313" key="4">
    <source>
        <dbReference type="Proteomes" id="UP000256869"/>
    </source>
</evidence>
<dbReference type="RefSeq" id="WP_115994795.1">
    <property type="nucleotide sequence ID" value="NZ_QRDY01000017.1"/>
</dbReference>
<dbReference type="Pfam" id="PF14317">
    <property type="entry name" value="YcxB"/>
    <property type="match status" value="1"/>
</dbReference>
<keyword evidence="4" id="KW-1185">Reference proteome</keyword>
<organism evidence="3 4">
    <name type="scientific">Cohnella lupini</name>
    <dbReference type="NCBI Taxonomy" id="1294267"/>
    <lineage>
        <taxon>Bacteria</taxon>
        <taxon>Bacillati</taxon>
        <taxon>Bacillota</taxon>
        <taxon>Bacilli</taxon>
        <taxon>Bacillales</taxon>
        <taxon>Paenibacillaceae</taxon>
        <taxon>Cohnella</taxon>
    </lineage>
</organism>
<evidence type="ECO:0000313" key="3">
    <source>
        <dbReference type="EMBL" id="RED55520.1"/>
    </source>
</evidence>
<name>A0A3D9I1J8_9BACL</name>
<keyword evidence="1" id="KW-1133">Transmembrane helix</keyword>
<feature type="transmembrane region" description="Helical" evidence="1">
    <location>
        <begin position="30"/>
        <end position="50"/>
    </location>
</feature>
<feature type="transmembrane region" description="Helical" evidence="1">
    <location>
        <begin position="172"/>
        <end position="191"/>
    </location>
</feature>
<evidence type="ECO:0000259" key="2">
    <source>
        <dbReference type="Pfam" id="PF14317"/>
    </source>
</evidence>
<accession>A0A3D9I1J8</accession>
<protein>
    <submittedName>
        <fullName evidence="3">YcxB-like protein</fullName>
    </submittedName>
</protein>
<dbReference type="OrthoDB" id="2680464at2"/>